<proteinExistence type="predicted"/>
<name>A0A9X4NQD2_9BURK</name>
<reference evidence="1" key="1">
    <citation type="submission" date="2013-01" db="EMBL/GenBank/DDBJ databases">
        <title>Genome draft of Hydrogenophaga taeniospiralis 2K1.</title>
        <authorList>
            <person name="Gomila M."/>
            <person name="Lalucat J."/>
        </authorList>
    </citation>
    <scope>NUCLEOTIDE SEQUENCE</scope>
    <source>
        <strain evidence="1">CCUG 15921</strain>
    </source>
</reference>
<organism evidence="1 2">
    <name type="scientific">Hydrogenophaga taeniospiralis CCUG 15921</name>
    <dbReference type="NCBI Taxonomy" id="1281780"/>
    <lineage>
        <taxon>Bacteria</taxon>
        <taxon>Pseudomonadati</taxon>
        <taxon>Pseudomonadota</taxon>
        <taxon>Betaproteobacteria</taxon>
        <taxon>Burkholderiales</taxon>
        <taxon>Comamonadaceae</taxon>
        <taxon>Hydrogenophaga</taxon>
    </lineage>
</organism>
<dbReference type="EMBL" id="AOGK01000006">
    <property type="protein sequence ID" value="MDG5975267.1"/>
    <property type="molecule type" value="Genomic_DNA"/>
</dbReference>
<evidence type="ECO:0000313" key="1">
    <source>
        <dbReference type="EMBL" id="MDG5975267.1"/>
    </source>
</evidence>
<evidence type="ECO:0000313" key="2">
    <source>
        <dbReference type="Proteomes" id="UP001152876"/>
    </source>
</evidence>
<gene>
    <name evidence="1" type="ORF">H010_08416</name>
</gene>
<accession>A0A9X4NQD2</accession>
<dbReference type="Proteomes" id="UP001152876">
    <property type="component" value="Unassembled WGS sequence"/>
</dbReference>
<protein>
    <submittedName>
        <fullName evidence="1">Uncharacterized protein</fullName>
    </submittedName>
</protein>
<dbReference type="OrthoDB" id="9153806at2"/>
<comment type="caution">
    <text evidence="1">The sequence shown here is derived from an EMBL/GenBank/DDBJ whole genome shotgun (WGS) entry which is preliminary data.</text>
</comment>
<dbReference type="AlphaFoldDB" id="A0A9X4NQD2"/>
<dbReference type="RefSeq" id="WP_068167523.1">
    <property type="nucleotide sequence ID" value="NZ_AOGK01000006.1"/>
</dbReference>
<sequence length="70" mass="7649">MTQTARIVGTVEYREGDGPNIVIRRGPVTLEMGANDVTLSWVDEETHGSAAMPLIDFKRYVAEGVIVLDS</sequence>
<keyword evidence="2" id="KW-1185">Reference proteome</keyword>